<proteinExistence type="predicted"/>
<dbReference type="PANTHER" id="PTHR33227">
    <property type="entry name" value="STIGMA-SPECIFIC STIG1-LIKE PROTEIN 3"/>
    <property type="match status" value="1"/>
</dbReference>
<sequence>MCTCPLAGQTYCDPLCVNTNLDQLNCGACGNVCGGGSFCTAGECTCNAGLAYCDGRCVNLGNDEGNCGACGAACEEGQTCVTGICR</sequence>
<dbReference type="Proteomes" id="UP000075420">
    <property type="component" value="Unassembled WGS sequence"/>
</dbReference>
<dbReference type="Pfam" id="PF04885">
    <property type="entry name" value="Stig1"/>
    <property type="match status" value="1"/>
</dbReference>
<dbReference type="InterPro" id="IPR006969">
    <property type="entry name" value="Stig-like"/>
</dbReference>
<accession>A0A150PLC7</accession>
<evidence type="ECO:0000256" key="1">
    <source>
        <dbReference type="ARBA" id="ARBA00022729"/>
    </source>
</evidence>
<keyword evidence="1" id="KW-0732">Signal</keyword>
<dbReference type="EMBL" id="JELY01001257">
    <property type="protein sequence ID" value="KYF56396.1"/>
    <property type="molecule type" value="Genomic_DNA"/>
</dbReference>
<reference evidence="2 3" key="1">
    <citation type="submission" date="2014-02" db="EMBL/GenBank/DDBJ databases">
        <title>The small core and large imbalanced accessory genome model reveals a collaborative survival strategy of Sorangium cellulosum strains in nature.</title>
        <authorList>
            <person name="Han K."/>
            <person name="Peng R."/>
            <person name="Blom J."/>
            <person name="Li Y.-Z."/>
        </authorList>
    </citation>
    <scope>NUCLEOTIDE SEQUENCE [LARGE SCALE GENOMIC DNA]</scope>
    <source>
        <strain evidence="2 3">So0157-25</strain>
    </source>
</reference>
<evidence type="ECO:0000313" key="3">
    <source>
        <dbReference type="Proteomes" id="UP000075420"/>
    </source>
</evidence>
<name>A0A150PLC7_SORCE</name>
<organism evidence="2 3">
    <name type="scientific">Sorangium cellulosum</name>
    <name type="common">Polyangium cellulosum</name>
    <dbReference type="NCBI Taxonomy" id="56"/>
    <lineage>
        <taxon>Bacteria</taxon>
        <taxon>Pseudomonadati</taxon>
        <taxon>Myxococcota</taxon>
        <taxon>Polyangia</taxon>
        <taxon>Polyangiales</taxon>
        <taxon>Polyangiaceae</taxon>
        <taxon>Sorangium</taxon>
    </lineage>
</organism>
<protein>
    <submittedName>
        <fullName evidence="2">Uncharacterized protein</fullName>
    </submittedName>
</protein>
<dbReference type="PANTHER" id="PTHR33227:SF48">
    <property type="entry name" value="STIGMA-SPECIFIC STIG1-LIKE PROTEIN 4"/>
    <property type="match status" value="1"/>
</dbReference>
<evidence type="ECO:0000313" key="2">
    <source>
        <dbReference type="EMBL" id="KYF56396.1"/>
    </source>
</evidence>
<dbReference type="AlphaFoldDB" id="A0A150PLC7"/>
<gene>
    <name evidence="2" type="ORF">BE08_29770</name>
</gene>
<comment type="caution">
    <text evidence="2">The sequence shown here is derived from an EMBL/GenBank/DDBJ whole genome shotgun (WGS) entry which is preliminary data.</text>
</comment>